<dbReference type="Gene3D" id="3.40.190.10">
    <property type="entry name" value="Periplasmic binding protein-like II"/>
    <property type="match status" value="2"/>
</dbReference>
<dbReference type="InterPro" id="IPR000847">
    <property type="entry name" value="LysR_HTH_N"/>
</dbReference>
<reference evidence="6 7" key="1">
    <citation type="submission" date="2018-12" db="EMBL/GenBank/DDBJ databases">
        <title>Glycomyces sp. YIM 121974 draft genome.</title>
        <authorList>
            <person name="Li Q."/>
        </authorList>
    </citation>
    <scope>NUCLEOTIDE SEQUENCE [LARGE SCALE GENOMIC DNA]</scope>
    <source>
        <strain evidence="6 7">YIM 121974</strain>
    </source>
</reference>
<dbReference type="SUPFAM" id="SSF53850">
    <property type="entry name" value="Periplasmic binding protein-like II"/>
    <property type="match status" value="1"/>
</dbReference>
<dbReference type="OrthoDB" id="4131546at2"/>
<dbReference type="Pfam" id="PF03466">
    <property type="entry name" value="LysR_substrate"/>
    <property type="match status" value="1"/>
</dbReference>
<evidence type="ECO:0000313" key="6">
    <source>
        <dbReference type="EMBL" id="RRR98272.1"/>
    </source>
</evidence>
<dbReference type="AlphaFoldDB" id="A0A426UVC3"/>
<dbReference type="PROSITE" id="PS50931">
    <property type="entry name" value="HTH_LYSR"/>
    <property type="match status" value="1"/>
</dbReference>
<dbReference type="PANTHER" id="PTHR30346">
    <property type="entry name" value="TRANSCRIPTIONAL DUAL REGULATOR HCAR-RELATED"/>
    <property type="match status" value="1"/>
</dbReference>
<dbReference type="GO" id="GO:0032993">
    <property type="term" value="C:protein-DNA complex"/>
    <property type="evidence" value="ECO:0007669"/>
    <property type="project" value="TreeGrafter"/>
</dbReference>
<dbReference type="EMBL" id="RSEB01000004">
    <property type="protein sequence ID" value="RRR98272.1"/>
    <property type="molecule type" value="Genomic_DNA"/>
</dbReference>
<accession>A0A426UVC3</accession>
<dbReference type="Pfam" id="PF00126">
    <property type="entry name" value="HTH_1"/>
    <property type="match status" value="1"/>
</dbReference>
<dbReference type="Gene3D" id="1.10.10.10">
    <property type="entry name" value="Winged helix-like DNA-binding domain superfamily/Winged helix DNA-binding domain"/>
    <property type="match status" value="1"/>
</dbReference>
<protein>
    <submittedName>
        <fullName evidence="6">LysR family transcriptional regulator</fullName>
    </submittedName>
</protein>
<proteinExistence type="inferred from homology"/>
<evidence type="ECO:0000256" key="3">
    <source>
        <dbReference type="ARBA" id="ARBA00023125"/>
    </source>
</evidence>
<evidence type="ECO:0000256" key="1">
    <source>
        <dbReference type="ARBA" id="ARBA00009437"/>
    </source>
</evidence>
<dbReference type="RefSeq" id="WP_125248581.1">
    <property type="nucleotide sequence ID" value="NZ_RSEB01000004.1"/>
</dbReference>
<sequence>MDVRHLELLRELALRGSVTEVARATHRTPSAVSQQLKAAQREFGMVLAEPSGRGLRLTEAGRLLAGGGAEVAAAVERVRARWDAFRGEPSGTVTVAMLPSAGAFLLPEVLRELEGTAIELACSDIDIAEAEFAALAADNDIVVAHSFTGVRPEGTAALRAVPLAREPLDVALAPDHPLAARSAVRTADLVDCEWIGVPKGYPFDSVLISIEQATGVSLRVSQRIRDNRLVESLVAGSRRVAVLPRFTTPTGAGLVLREIEDIPTRRHVTAILRTDRAERLAVARVLEAFRRAGALVEARFG</sequence>
<name>A0A426UVC3_9ACTN</name>
<keyword evidence="4" id="KW-0804">Transcription</keyword>
<dbReference type="SUPFAM" id="SSF46785">
    <property type="entry name" value="Winged helix' DNA-binding domain"/>
    <property type="match status" value="1"/>
</dbReference>
<evidence type="ECO:0000259" key="5">
    <source>
        <dbReference type="PROSITE" id="PS50931"/>
    </source>
</evidence>
<keyword evidence="7" id="KW-1185">Reference proteome</keyword>
<organism evidence="6 7">
    <name type="scientific">Glycomyces terrestris</name>
    <dbReference type="NCBI Taxonomy" id="2493553"/>
    <lineage>
        <taxon>Bacteria</taxon>
        <taxon>Bacillati</taxon>
        <taxon>Actinomycetota</taxon>
        <taxon>Actinomycetes</taxon>
        <taxon>Glycomycetales</taxon>
        <taxon>Glycomycetaceae</taxon>
        <taxon>Glycomyces</taxon>
    </lineage>
</organism>
<keyword evidence="2" id="KW-0805">Transcription regulation</keyword>
<gene>
    <name evidence="6" type="ORF">EIW28_15275</name>
</gene>
<keyword evidence="3" id="KW-0238">DNA-binding</keyword>
<comment type="caution">
    <text evidence="6">The sequence shown here is derived from an EMBL/GenBank/DDBJ whole genome shotgun (WGS) entry which is preliminary data.</text>
</comment>
<dbReference type="InterPro" id="IPR036390">
    <property type="entry name" value="WH_DNA-bd_sf"/>
</dbReference>
<dbReference type="InterPro" id="IPR036388">
    <property type="entry name" value="WH-like_DNA-bd_sf"/>
</dbReference>
<evidence type="ECO:0000313" key="7">
    <source>
        <dbReference type="Proteomes" id="UP000277256"/>
    </source>
</evidence>
<evidence type="ECO:0000256" key="4">
    <source>
        <dbReference type="ARBA" id="ARBA00023163"/>
    </source>
</evidence>
<evidence type="ECO:0000256" key="2">
    <source>
        <dbReference type="ARBA" id="ARBA00023015"/>
    </source>
</evidence>
<dbReference type="InterPro" id="IPR005119">
    <property type="entry name" value="LysR_subst-bd"/>
</dbReference>
<dbReference type="GO" id="GO:0003700">
    <property type="term" value="F:DNA-binding transcription factor activity"/>
    <property type="evidence" value="ECO:0007669"/>
    <property type="project" value="InterPro"/>
</dbReference>
<dbReference type="GO" id="GO:0003677">
    <property type="term" value="F:DNA binding"/>
    <property type="evidence" value="ECO:0007669"/>
    <property type="project" value="UniProtKB-KW"/>
</dbReference>
<dbReference type="Proteomes" id="UP000277256">
    <property type="component" value="Unassembled WGS sequence"/>
</dbReference>
<comment type="similarity">
    <text evidence="1">Belongs to the LysR transcriptional regulatory family.</text>
</comment>
<feature type="domain" description="HTH lysR-type" evidence="5">
    <location>
        <begin position="1"/>
        <end position="58"/>
    </location>
</feature>
<dbReference type="PANTHER" id="PTHR30346:SF29">
    <property type="entry name" value="LYSR SUBSTRATE-BINDING"/>
    <property type="match status" value="1"/>
</dbReference>